<dbReference type="InterPro" id="IPR000719">
    <property type="entry name" value="Prot_kinase_dom"/>
</dbReference>
<keyword evidence="6 12" id="KW-0547">Nucleotide-binding</keyword>
<protein>
    <recommendedName>
        <fullName evidence="14">Protein kinase domain-containing protein</fullName>
    </recommendedName>
</protein>
<dbReference type="SUPFAM" id="SSF56112">
    <property type="entry name" value="Protein kinase-like (PK-like)"/>
    <property type="match status" value="1"/>
</dbReference>
<comment type="caution">
    <text evidence="15">The sequence shown here is derived from an EMBL/GenBank/DDBJ whole genome shotgun (WGS) entry which is preliminary data.</text>
</comment>
<dbReference type="AlphaFoldDB" id="A0A9D4Y9T6"/>
<dbReference type="EMBL" id="JAMSHJ010000002">
    <property type="protein sequence ID" value="KAI5435641.1"/>
    <property type="molecule type" value="Genomic_DNA"/>
</dbReference>
<dbReference type="GO" id="GO:0004674">
    <property type="term" value="F:protein serine/threonine kinase activity"/>
    <property type="evidence" value="ECO:0007669"/>
    <property type="project" value="UniProtKB-KW"/>
</dbReference>
<dbReference type="Gene3D" id="1.10.510.10">
    <property type="entry name" value="Transferase(Phosphotransferase) domain 1"/>
    <property type="match status" value="1"/>
</dbReference>
<name>A0A9D4Y9T6_PEA</name>
<dbReference type="GO" id="GO:0016020">
    <property type="term" value="C:membrane"/>
    <property type="evidence" value="ECO:0007669"/>
    <property type="project" value="UniProtKB-SubCell"/>
</dbReference>
<keyword evidence="11" id="KW-0325">Glycoprotein</keyword>
<accession>A0A9D4Y9T6</accession>
<keyword evidence="9 13" id="KW-1133">Transmembrane helix</keyword>
<evidence type="ECO:0000256" key="12">
    <source>
        <dbReference type="PROSITE-ProRule" id="PRU10141"/>
    </source>
</evidence>
<evidence type="ECO:0000256" key="10">
    <source>
        <dbReference type="ARBA" id="ARBA00023136"/>
    </source>
</evidence>
<evidence type="ECO:0000256" key="6">
    <source>
        <dbReference type="ARBA" id="ARBA00022741"/>
    </source>
</evidence>
<dbReference type="Pfam" id="PF07714">
    <property type="entry name" value="PK_Tyr_Ser-Thr"/>
    <property type="match status" value="1"/>
</dbReference>
<evidence type="ECO:0000256" key="5">
    <source>
        <dbReference type="ARBA" id="ARBA00022729"/>
    </source>
</evidence>
<dbReference type="Gramene" id="Psat02G0216400-T1">
    <property type="protein sequence ID" value="KAI5435641.1"/>
    <property type="gene ID" value="KIW84_022164"/>
</dbReference>
<keyword evidence="5" id="KW-0732">Signal</keyword>
<keyword evidence="8 12" id="KW-0067">ATP-binding</keyword>
<evidence type="ECO:0000256" key="11">
    <source>
        <dbReference type="ARBA" id="ARBA00023180"/>
    </source>
</evidence>
<evidence type="ECO:0000256" key="8">
    <source>
        <dbReference type="ARBA" id="ARBA00022840"/>
    </source>
</evidence>
<evidence type="ECO:0000256" key="3">
    <source>
        <dbReference type="ARBA" id="ARBA00022679"/>
    </source>
</evidence>
<dbReference type="GO" id="GO:0005524">
    <property type="term" value="F:ATP binding"/>
    <property type="evidence" value="ECO:0007669"/>
    <property type="project" value="UniProtKB-UniRule"/>
</dbReference>
<gene>
    <name evidence="15" type="ORF">KIW84_022164</name>
</gene>
<keyword evidence="3" id="KW-0808">Transferase</keyword>
<sequence>MSVVCGIWSVAFNFKWDVLWNLECYLQFQEADIHGSTVEDNSENIVELATQYAIADFSLTRVFSGLVISDKVLDHWLVTIFAVSPPSPPATSTPPGTNIGLISGIITAGVVVLIILLIVWILIYRRRKFTTKQKELTQNTATTSNVATTSNTISRREYQYLLTLSEVEESTNYFDESLVVGVGGFGKVYRGELRDGRKVAVKRGSRTSLQGIQEFRAEIETLFKFRHGNLVSLIGYCDENHELILVYEFIEKGTLRSHLYGSGLQSLSWNERLNVCMGAAKGLNYLHTAYPTAVIHRDVKSVNILLDGNLNAKVGDFGISRTGPSVHETHVSTGVKGTFGYLDPEYFVREQLTEKSDVYSFGVVLIEILCARPVIDPSLPSDVINLKDWAINHIQKGQWDQIIDPHLIIGDINPNSLKRFMEIAERCVADRGADRPSMRDVLWNLECCLQFQEAAFHGSAAEDNSDSIVELATQYATPDFSLTISDEGRERGRGLGRACDAAVQCSAAEDNSDIIVELAPTNATVSSSSASANIEDSPDFI</sequence>
<keyword evidence="2" id="KW-0723">Serine/threonine-protein kinase</keyword>
<evidence type="ECO:0000259" key="14">
    <source>
        <dbReference type="PROSITE" id="PS50011"/>
    </source>
</evidence>
<dbReference type="PROSITE" id="PS00108">
    <property type="entry name" value="PROTEIN_KINASE_ST"/>
    <property type="match status" value="1"/>
</dbReference>
<feature type="binding site" evidence="12">
    <location>
        <position position="202"/>
    </location>
    <ligand>
        <name>ATP</name>
        <dbReference type="ChEBI" id="CHEBI:30616"/>
    </ligand>
</feature>
<keyword evidence="4 13" id="KW-0812">Transmembrane</keyword>
<evidence type="ECO:0000256" key="2">
    <source>
        <dbReference type="ARBA" id="ARBA00022527"/>
    </source>
</evidence>
<dbReference type="Gene3D" id="3.30.200.20">
    <property type="entry name" value="Phosphorylase Kinase, domain 1"/>
    <property type="match status" value="1"/>
</dbReference>
<dbReference type="SMART" id="SM00220">
    <property type="entry name" value="S_TKc"/>
    <property type="match status" value="1"/>
</dbReference>
<evidence type="ECO:0000313" key="15">
    <source>
        <dbReference type="EMBL" id="KAI5435641.1"/>
    </source>
</evidence>
<evidence type="ECO:0000256" key="4">
    <source>
        <dbReference type="ARBA" id="ARBA00022692"/>
    </source>
</evidence>
<dbReference type="Proteomes" id="UP001058974">
    <property type="component" value="Chromosome 2"/>
</dbReference>
<evidence type="ECO:0000256" key="13">
    <source>
        <dbReference type="SAM" id="Phobius"/>
    </source>
</evidence>
<dbReference type="InterPro" id="IPR008271">
    <property type="entry name" value="Ser/Thr_kinase_AS"/>
</dbReference>
<feature type="transmembrane region" description="Helical" evidence="13">
    <location>
        <begin position="99"/>
        <end position="124"/>
    </location>
</feature>
<reference evidence="15 16" key="1">
    <citation type="journal article" date="2022" name="Nat. Genet.">
        <title>Improved pea reference genome and pan-genome highlight genomic features and evolutionary characteristics.</title>
        <authorList>
            <person name="Yang T."/>
            <person name="Liu R."/>
            <person name="Luo Y."/>
            <person name="Hu S."/>
            <person name="Wang D."/>
            <person name="Wang C."/>
            <person name="Pandey M.K."/>
            <person name="Ge S."/>
            <person name="Xu Q."/>
            <person name="Li N."/>
            <person name="Li G."/>
            <person name="Huang Y."/>
            <person name="Saxena R.K."/>
            <person name="Ji Y."/>
            <person name="Li M."/>
            <person name="Yan X."/>
            <person name="He Y."/>
            <person name="Liu Y."/>
            <person name="Wang X."/>
            <person name="Xiang C."/>
            <person name="Varshney R.K."/>
            <person name="Ding H."/>
            <person name="Gao S."/>
            <person name="Zong X."/>
        </authorList>
    </citation>
    <scope>NUCLEOTIDE SEQUENCE [LARGE SCALE GENOMIC DNA]</scope>
    <source>
        <strain evidence="15 16">cv. Zhongwan 6</strain>
    </source>
</reference>
<dbReference type="InterPro" id="IPR001245">
    <property type="entry name" value="Ser-Thr/Tyr_kinase_cat_dom"/>
</dbReference>
<proteinExistence type="predicted"/>
<evidence type="ECO:0000256" key="1">
    <source>
        <dbReference type="ARBA" id="ARBA00004479"/>
    </source>
</evidence>
<dbReference type="InterPro" id="IPR011009">
    <property type="entry name" value="Kinase-like_dom_sf"/>
</dbReference>
<evidence type="ECO:0000256" key="9">
    <source>
        <dbReference type="ARBA" id="ARBA00022989"/>
    </source>
</evidence>
<keyword evidence="16" id="KW-1185">Reference proteome</keyword>
<keyword evidence="7" id="KW-0418">Kinase</keyword>
<dbReference type="FunFam" id="1.10.510.10:FF:000252">
    <property type="entry name" value="Receptor-like protein kinase FERONIA"/>
    <property type="match status" value="1"/>
</dbReference>
<dbReference type="FunFam" id="3.30.200.20:FF:000039">
    <property type="entry name" value="receptor-like protein kinase FERONIA"/>
    <property type="match status" value="1"/>
</dbReference>
<dbReference type="PROSITE" id="PS00107">
    <property type="entry name" value="PROTEIN_KINASE_ATP"/>
    <property type="match status" value="1"/>
</dbReference>
<feature type="domain" description="Protein kinase" evidence="14">
    <location>
        <begin position="174"/>
        <end position="456"/>
    </location>
</feature>
<dbReference type="PANTHER" id="PTHR47989">
    <property type="entry name" value="OS01G0750732 PROTEIN"/>
    <property type="match status" value="1"/>
</dbReference>
<keyword evidence="10 13" id="KW-0472">Membrane</keyword>
<comment type="subcellular location">
    <subcellularLocation>
        <location evidence="1">Membrane</location>
        <topology evidence="1">Single-pass type I membrane protein</topology>
    </subcellularLocation>
</comment>
<dbReference type="PANTHER" id="PTHR47989:SF62">
    <property type="entry name" value="OS05G0423500 PROTEIN"/>
    <property type="match status" value="1"/>
</dbReference>
<dbReference type="InterPro" id="IPR017441">
    <property type="entry name" value="Protein_kinase_ATP_BS"/>
</dbReference>
<organism evidence="15 16">
    <name type="scientific">Pisum sativum</name>
    <name type="common">Garden pea</name>
    <name type="synonym">Lathyrus oleraceus</name>
    <dbReference type="NCBI Taxonomy" id="3888"/>
    <lineage>
        <taxon>Eukaryota</taxon>
        <taxon>Viridiplantae</taxon>
        <taxon>Streptophyta</taxon>
        <taxon>Embryophyta</taxon>
        <taxon>Tracheophyta</taxon>
        <taxon>Spermatophyta</taxon>
        <taxon>Magnoliopsida</taxon>
        <taxon>eudicotyledons</taxon>
        <taxon>Gunneridae</taxon>
        <taxon>Pentapetalae</taxon>
        <taxon>rosids</taxon>
        <taxon>fabids</taxon>
        <taxon>Fabales</taxon>
        <taxon>Fabaceae</taxon>
        <taxon>Papilionoideae</taxon>
        <taxon>50 kb inversion clade</taxon>
        <taxon>NPAAA clade</taxon>
        <taxon>Hologalegina</taxon>
        <taxon>IRL clade</taxon>
        <taxon>Fabeae</taxon>
        <taxon>Lathyrus</taxon>
    </lineage>
</organism>
<dbReference type="PROSITE" id="PS50011">
    <property type="entry name" value="PROTEIN_KINASE_DOM"/>
    <property type="match status" value="1"/>
</dbReference>
<evidence type="ECO:0000256" key="7">
    <source>
        <dbReference type="ARBA" id="ARBA00022777"/>
    </source>
</evidence>
<evidence type="ECO:0000313" key="16">
    <source>
        <dbReference type="Proteomes" id="UP001058974"/>
    </source>
</evidence>